<evidence type="ECO:0000256" key="3">
    <source>
        <dbReference type="ARBA" id="ARBA00009370"/>
    </source>
</evidence>
<dbReference type="InterPro" id="IPR036286">
    <property type="entry name" value="LexA/Signal_pep-like_sf"/>
</dbReference>
<evidence type="ECO:0000256" key="2">
    <source>
        <dbReference type="ARBA" id="ARBA00004401"/>
    </source>
</evidence>
<keyword evidence="5" id="KW-1003">Cell membrane</keyword>
<dbReference type="GO" id="GO:0009003">
    <property type="term" value="F:signal peptidase activity"/>
    <property type="evidence" value="ECO:0007669"/>
    <property type="project" value="UniProtKB-EC"/>
</dbReference>
<evidence type="ECO:0000313" key="16">
    <source>
        <dbReference type="Proteomes" id="UP000031972"/>
    </source>
</evidence>
<dbReference type="GO" id="GO:0006465">
    <property type="term" value="P:signal peptide processing"/>
    <property type="evidence" value="ECO:0007669"/>
    <property type="project" value="InterPro"/>
</dbReference>
<sequence>MTGKNEWWEWAKALLIAVAVAGIIRFFLFTPIVVEGLSMMPTLHDGNRMIVNKFSYTLSEPSRFDVIVFHTEENSDYIKRVIGLPGDEITYKNDQLYVNDEPVDEPYLENYKLELNGEILTGDFTLEDLTGHKTVPSGELFVLGDNRRYSKDSRHIGTIEINEIVGDANFIFWPLNDVRIVNKN</sequence>
<dbReference type="InterPro" id="IPR019757">
    <property type="entry name" value="Pept_S26A_signal_pept_1_Lys-AS"/>
</dbReference>
<evidence type="ECO:0000256" key="5">
    <source>
        <dbReference type="ARBA" id="ARBA00022475"/>
    </source>
</evidence>
<keyword evidence="9 12" id="KW-1133">Transmembrane helix</keyword>
<dbReference type="FunFam" id="2.10.109.10:FF:000008">
    <property type="entry name" value="Signal peptidase I"/>
    <property type="match status" value="1"/>
</dbReference>
<dbReference type="PRINTS" id="PR00727">
    <property type="entry name" value="LEADERPTASE"/>
</dbReference>
<evidence type="ECO:0000256" key="10">
    <source>
        <dbReference type="ARBA" id="ARBA00023136"/>
    </source>
</evidence>
<protein>
    <recommendedName>
        <fullName evidence="4 12">Signal peptidase I</fullName>
        <ecNumber evidence="4 12">3.4.21.89</ecNumber>
    </recommendedName>
</protein>
<gene>
    <name evidence="15" type="ORF">KR50_18630</name>
</gene>
<dbReference type="EMBL" id="JXRR01000014">
    <property type="protein sequence ID" value="KIL47696.1"/>
    <property type="molecule type" value="Genomic_DNA"/>
</dbReference>
<evidence type="ECO:0000256" key="12">
    <source>
        <dbReference type="RuleBase" id="RU003993"/>
    </source>
</evidence>
<comment type="similarity">
    <text evidence="3 13">Belongs to the peptidase S26 family.</text>
</comment>
<dbReference type="Proteomes" id="UP000031972">
    <property type="component" value="Unassembled WGS sequence"/>
</dbReference>
<dbReference type="PATRIC" id="fig|220754.4.peg.1882"/>
<reference evidence="15 16" key="1">
    <citation type="submission" date="2015-01" db="EMBL/GenBank/DDBJ databases">
        <title>Jeotgalibacillus campisalis genome sequencing.</title>
        <authorList>
            <person name="Goh K.M."/>
            <person name="Chan K.-G."/>
            <person name="Yaakop A.S."/>
            <person name="Ee R."/>
            <person name="Gan H.M."/>
            <person name="Chan C.S."/>
        </authorList>
    </citation>
    <scope>NUCLEOTIDE SEQUENCE [LARGE SCALE GENOMIC DNA]</scope>
    <source>
        <strain evidence="15 16">SF-57</strain>
    </source>
</reference>
<keyword evidence="6 12" id="KW-0645">Protease</keyword>
<dbReference type="PROSITE" id="PS00760">
    <property type="entry name" value="SPASE_I_2"/>
    <property type="match status" value="1"/>
</dbReference>
<dbReference type="PROSITE" id="PS00501">
    <property type="entry name" value="SPASE_I_1"/>
    <property type="match status" value="1"/>
</dbReference>
<comment type="caution">
    <text evidence="15">The sequence shown here is derived from an EMBL/GenBank/DDBJ whole genome shotgun (WGS) entry which is preliminary data.</text>
</comment>
<keyword evidence="8 12" id="KW-0378">Hydrolase</keyword>
<feature type="transmembrane region" description="Helical" evidence="12">
    <location>
        <begin position="13"/>
        <end position="34"/>
    </location>
</feature>
<dbReference type="NCBIfam" id="TIGR02227">
    <property type="entry name" value="sigpep_I_bact"/>
    <property type="match status" value="1"/>
</dbReference>
<accession>A0A0C2VTD3</accession>
<dbReference type="SUPFAM" id="SSF51306">
    <property type="entry name" value="LexA/Signal peptidase"/>
    <property type="match status" value="1"/>
</dbReference>
<dbReference type="GO" id="GO:0005886">
    <property type="term" value="C:plasma membrane"/>
    <property type="evidence" value="ECO:0007669"/>
    <property type="project" value="UniProtKB-SubCell"/>
</dbReference>
<dbReference type="AlphaFoldDB" id="A0A0C2VTD3"/>
<dbReference type="PROSITE" id="PS00761">
    <property type="entry name" value="SPASE_I_3"/>
    <property type="match status" value="1"/>
</dbReference>
<organism evidence="15 16">
    <name type="scientific">Jeotgalibacillus campisalis</name>
    <dbReference type="NCBI Taxonomy" id="220754"/>
    <lineage>
        <taxon>Bacteria</taxon>
        <taxon>Bacillati</taxon>
        <taxon>Bacillota</taxon>
        <taxon>Bacilli</taxon>
        <taxon>Bacillales</taxon>
        <taxon>Caryophanaceae</taxon>
        <taxon>Jeotgalibacillus</taxon>
    </lineage>
</organism>
<dbReference type="PANTHER" id="PTHR43390:SF8">
    <property type="entry name" value="SIGNAL PEPTIDASE I"/>
    <property type="match status" value="1"/>
</dbReference>
<name>A0A0C2VTD3_9BACL</name>
<comment type="catalytic activity">
    <reaction evidence="1 12">
        <text>Cleavage of hydrophobic, N-terminal signal or leader sequences from secreted and periplasmic proteins.</text>
        <dbReference type="EC" id="3.4.21.89"/>
    </reaction>
</comment>
<keyword evidence="7 12" id="KW-0812">Transmembrane</keyword>
<evidence type="ECO:0000256" key="9">
    <source>
        <dbReference type="ARBA" id="ARBA00022989"/>
    </source>
</evidence>
<evidence type="ECO:0000256" key="11">
    <source>
        <dbReference type="PIRSR" id="PIRSR600223-1"/>
    </source>
</evidence>
<feature type="active site" evidence="11">
    <location>
        <position position="38"/>
    </location>
</feature>
<proteinExistence type="inferred from homology"/>
<dbReference type="InterPro" id="IPR019756">
    <property type="entry name" value="Pept_S26A_signal_pept_1_Ser-AS"/>
</dbReference>
<dbReference type="InterPro" id="IPR019533">
    <property type="entry name" value="Peptidase_S26"/>
</dbReference>
<keyword evidence="16" id="KW-1185">Reference proteome</keyword>
<dbReference type="GO" id="GO:0004252">
    <property type="term" value="F:serine-type endopeptidase activity"/>
    <property type="evidence" value="ECO:0007669"/>
    <property type="project" value="InterPro"/>
</dbReference>
<evidence type="ECO:0000256" key="13">
    <source>
        <dbReference type="RuleBase" id="RU362042"/>
    </source>
</evidence>
<dbReference type="Gene3D" id="2.10.109.10">
    <property type="entry name" value="Umud Fragment, subunit A"/>
    <property type="match status" value="1"/>
</dbReference>
<comment type="subcellular location">
    <subcellularLocation>
        <location evidence="2">Cell membrane</location>
        <topology evidence="2">Single-pass type II membrane protein</topology>
    </subcellularLocation>
    <subcellularLocation>
        <location evidence="13">Membrane</location>
        <topology evidence="13">Single-pass type II membrane protein</topology>
    </subcellularLocation>
</comment>
<dbReference type="CDD" id="cd06530">
    <property type="entry name" value="S26_SPase_I"/>
    <property type="match status" value="1"/>
</dbReference>
<dbReference type="InterPro" id="IPR000223">
    <property type="entry name" value="Pept_S26A_signal_pept_1"/>
</dbReference>
<dbReference type="PANTHER" id="PTHR43390">
    <property type="entry name" value="SIGNAL PEPTIDASE I"/>
    <property type="match status" value="1"/>
</dbReference>
<evidence type="ECO:0000256" key="1">
    <source>
        <dbReference type="ARBA" id="ARBA00000677"/>
    </source>
</evidence>
<evidence type="ECO:0000256" key="8">
    <source>
        <dbReference type="ARBA" id="ARBA00022801"/>
    </source>
</evidence>
<evidence type="ECO:0000256" key="4">
    <source>
        <dbReference type="ARBA" id="ARBA00013208"/>
    </source>
</evidence>
<dbReference type="Pfam" id="PF10502">
    <property type="entry name" value="Peptidase_S26"/>
    <property type="match status" value="1"/>
</dbReference>
<evidence type="ECO:0000259" key="14">
    <source>
        <dbReference type="Pfam" id="PF10502"/>
    </source>
</evidence>
<feature type="active site" evidence="11">
    <location>
        <position position="79"/>
    </location>
</feature>
<evidence type="ECO:0000313" key="15">
    <source>
        <dbReference type="EMBL" id="KIL47696.1"/>
    </source>
</evidence>
<keyword evidence="10 12" id="KW-0472">Membrane</keyword>
<evidence type="ECO:0000256" key="7">
    <source>
        <dbReference type="ARBA" id="ARBA00022692"/>
    </source>
</evidence>
<dbReference type="InterPro" id="IPR019758">
    <property type="entry name" value="Pept_S26A_signal_pept_1_CS"/>
</dbReference>
<dbReference type="EC" id="3.4.21.89" evidence="4 12"/>
<evidence type="ECO:0000256" key="6">
    <source>
        <dbReference type="ARBA" id="ARBA00022670"/>
    </source>
</evidence>
<feature type="domain" description="Peptidase S26" evidence="14">
    <location>
        <begin position="7"/>
        <end position="173"/>
    </location>
</feature>